<evidence type="ECO:0000256" key="1">
    <source>
        <dbReference type="SAM" id="SignalP"/>
    </source>
</evidence>
<dbReference type="RefSeq" id="WP_109677052.1">
    <property type="nucleotide sequence ID" value="NZ_QGDT01000013.1"/>
</dbReference>
<dbReference type="SUPFAM" id="SSF51294">
    <property type="entry name" value="Hedgehog/intein (Hint) domain"/>
    <property type="match status" value="1"/>
</dbReference>
<keyword evidence="3" id="KW-1185">Reference proteome</keyword>
<evidence type="ECO:0008006" key="4">
    <source>
        <dbReference type="Google" id="ProtNLM"/>
    </source>
</evidence>
<dbReference type="OrthoDB" id="645009at2"/>
<proteinExistence type="predicted"/>
<dbReference type="Proteomes" id="UP000245880">
    <property type="component" value="Unassembled WGS sequence"/>
</dbReference>
<dbReference type="EMBL" id="QGDT01000013">
    <property type="protein sequence ID" value="PWJ55586.1"/>
    <property type="molecule type" value="Genomic_DNA"/>
</dbReference>
<sequence length="188" mass="21109">MKNVLPLLLVLLAMQAMAEVNTDKKNSKSGTKVERNSRRGPFLSASSQITLANGTMKSLEELEIGEELTTCRNGKKVVTSVQKITVFENPSAKLVSVYLHPDQQEMKMVPALLLEATRYHKVETNHGRKKIKKLTKDDTLYHFDPETGLVTSWKVGLIKHHTRSTPKAFNITTADGSFWVDNLIVFND</sequence>
<dbReference type="InterPro" id="IPR036844">
    <property type="entry name" value="Hint_dom_sf"/>
</dbReference>
<evidence type="ECO:0000313" key="2">
    <source>
        <dbReference type="EMBL" id="PWJ55586.1"/>
    </source>
</evidence>
<comment type="caution">
    <text evidence="2">The sequence shown here is derived from an EMBL/GenBank/DDBJ whole genome shotgun (WGS) entry which is preliminary data.</text>
</comment>
<protein>
    <recommendedName>
        <fullName evidence="4">Intein</fullName>
    </recommendedName>
</protein>
<evidence type="ECO:0000313" key="3">
    <source>
        <dbReference type="Proteomes" id="UP000245880"/>
    </source>
</evidence>
<keyword evidence="1" id="KW-0732">Signal</keyword>
<reference evidence="2 3" key="1">
    <citation type="submission" date="2018-03" db="EMBL/GenBank/DDBJ databases">
        <title>Genomic Encyclopedia of Archaeal and Bacterial Type Strains, Phase II (KMG-II): from individual species to whole genera.</title>
        <authorList>
            <person name="Goeker M."/>
        </authorList>
    </citation>
    <scope>NUCLEOTIDE SEQUENCE [LARGE SCALE GENOMIC DNA]</scope>
    <source>
        <strain evidence="2 3">DSM 100346</strain>
    </source>
</reference>
<organism evidence="2 3">
    <name type="scientific">Dyadobacter jejuensis</name>
    <dbReference type="NCBI Taxonomy" id="1082580"/>
    <lineage>
        <taxon>Bacteria</taxon>
        <taxon>Pseudomonadati</taxon>
        <taxon>Bacteroidota</taxon>
        <taxon>Cytophagia</taxon>
        <taxon>Cytophagales</taxon>
        <taxon>Spirosomataceae</taxon>
        <taxon>Dyadobacter</taxon>
    </lineage>
</organism>
<dbReference type="Gene3D" id="2.170.16.10">
    <property type="entry name" value="Hedgehog/Intein (Hint) domain"/>
    <property type="match status" value="1"/>
</dbReference>
<feature type="chain" id="PRO_5016303463" description="Intein" evidence="1">
    <location>
        <begin position="19"/>
        <end position="188"/>
    </location>
</feature>
<feature type="signal peptide" evidence="1">
    <location>
        <begin position="1"/>
        <end position="18"/>
    </location>
</feature>
<name>A0A316ACS1_9BACT</name>
<gene>
    <name evidence="2" type="ORF">CLV98_11362</name>
</gene>
<accession>A0A316ACS1</accession>
<dbReference type="AlphaFoldDB" id="A0A316ACS1"/>